<keyword evidence="2" id="KW-1185">Reference proteome</keyword>
<keyword evidence="1" id="KW-0808">Transferase</keyword>
<dbReference type="Proteomes" id="UP000636010">
    <property type="component" value="Unassembled WGS sequence"/>
</dbReference>
<proteinExistence type="predicted"/>
<dbReference type="InterPro" id="IPR027417">
    <property type="entry name" value="P-loop_NTPase"/>
</dbReference>
<gene>
    <name evidence="1" type="ORF">GCM10011506_07270</name>
</gene>
<evidence type="ECO:0000313" key="1">
    <source>
        <dbReference type="EMBL" id="GGC24520.1"/>
    </source>
</evidence>
<organism evidence="1 2">
    <name type="scientific">Marivirga lumbricoides</name>
    <dbReference type="NCBI Taxonomy" id="1046115"/>
    <lineage>
        <taxon>Bacteria</taxon>
        <taxon>Pseudomonadati</taxon>
        <taxon>Bacteroidota</taxon>
        <taxon>Cytophagia</taxon>
        <taxon>Cytophagales</taxon>
        <taxon>Marivirgaceae</taxon>
        <taxon>Marivirga</taxon>
    </lineage>
</organism>
<dbReference type="InterPro" id="IPR052922">
    <property type="entry name" value="Cytidylate_Kinase-2"/>
</dbReference>
<dbReference type="GO" id="GO:0016301">
    <property type="term" value="F:kinase activity"/>
    <property type="evidence" value="ECO:0007669"/>
    <property type="project" value="UniProtKB-KW"/>
</dbReference>
<dbReference type="InterPro" id="IPR031322">
    <property type="entry name" value="Shikimate/glucono_kinase"/>
</dbReference>
<reference evidence="2" key="1">
    <citation type="journal article" date="2019" name="Int. J. Syst. Evol. Microbiol.">
        <title>The Global Catalogue of Microorganisms (GCM) 10K type strain sequencing project: providing services to taxonomists for standard genome sequencing and annotation.</title>
        <authorList>
            <consortium name="The Broad Institute Genomics Platform"/>
            <consortium name="The Broad Institute Genome Sequencing Center for Infectious Disease"/>
            <person name="Wu L."/>
            <person name="Ma J."/>
        </authorList>
    </citation>
    <scope>NUCLEOTIDE SEQUENCE [LARGE SCALE GENOMIC DNA]</scope>
    <source>
        <strain evidence="2">CGMCC 1.10832</strain>
    </source>
</reference>
<evidence type="ECO:0000313" key="2">
    <source>
        <dbReference type="Proteomes" id="UP000636010"/>
    </source>
</evidence>
<dbReference type="Gene3D" id="3.40.50.300">
    <property type="entry name" value="P-loop containing nucleotide triphosphate hydrolases"/>
    <property type="match status" value="1"/>
</dbReference>
<keyword evidence="1" id="KW-0418">Kinase</keyword>
<comment type="caution">
    <text evidence="1">The sequence shown here is derived from an EMBL/GenBank/DDBJ whole genome shotgun (WGS) entry which is preliminary data.</text>
</comment>
<dbReference type="Pfam" id="PF01202">
    <property type="entry name" value="SKI"/>
    <property type="match status" value="1"/>
</dbReference>
<name>A0ABQ1LMX2_9BACT</name>
<dbReference type="RefSeq" id="WP_188460450.1">
    <property type="nucleotide sequence ID" value="NZ_BAABHU010000002.1"/>
</dbReference>
<sequence length="187" mass="21970">MKINILGASGSGVTTLGTELSLKLGIDYFDSDDFFWKKTEIPFSIKTDPKTRDSNILEQLSQTESWILGGSVINWSKEIYSLFDLIVFLHIPQKIRMERLKTREFERYDKKIKTDTFWKSKFENFMVWAKDYDEVKGIANRNIKNHKSWLETQNTDKMNLIGEMPLGDKIEKIINRIKTTHTQHFVL</sequence>
<dbReference type="PANTHER" id="PTHR37816:SF2">
    <property type="entry name" value="DNA TOPOLOGY MODULATION PROTEIN FLAR-RELATED PROTEIN"/>
    <property type="match status" value="1"/>
</dbReference>
<dbReference type="EMBL" id="BMEC01000002">
    <property type="protein sequence ID" value="GGC24520.1"/>
    <property type="molecule type" value="Genomic_DNA"/>
</dbReference>
<dbReference type="PANTHER" id="PTHR37816">
    <property type="entry name" value="YALI0E33011P"/>
    <property type="match status" value="1"/>
</dbReference>
<dbReference type="SUPFAM" id="SSF52540">
    <property type="entry name" value="P-loop containing nucleoside triphosphate hydrolases"/>
    <property type="match status" value="1"/>
</dbReference>
<protein>
    <submittedName>
        <fullName evidence="1">Adenylate kinase</fullName>
    </submittedName>
</protein>
<accession>A0ABQ1LMX2</accession>